<organism evidence="1 2">
    <name type="scientific">Saponaria officinalis</name>
    <name type="common">Common soapwort</name>
    <name type="synonym">Lychnis saponaria</name>
    <dbReference type="NCBI Taxonomy" id="3572"/>
    <lineage>
        <taxon>Eukaryota</taxon>
        <taxon>Viridiplantae</taxon>
        <taxon>Streptophyta</taxon>
        <taxon>Embryophyta</taxon>
        <taxon>Tracheophyta</taxon>
        <taxon>Spermatophyta</taxon>
        <taxon>Magnoliopsida</taxon>
        <taxon>eudicotyledons</taxon>
        <taxon>Gunneridae</taxon>
        <taxon>Pentapetalae</taxon>
        <taxon>Caryophyllales</taxon>
        <taxon>Caryophyllaceae</taxon>
        <taxon>Caryophylleae</taxon>
        <taxon>Saponaria</taxon>
    </lineage>
</organism>
<keyword evidence="2" id="KW-1185">Reference proteome</keyword>
<dbReference type="PANTHER" id="PTHR46991:SF10">
    <property type="entry name" value="HEAT SHOCK PROTEIN HSP20_ALPHA CRYSTALLIN FAMILY"/>
    <property type="match status" value="1"/>
</dbReference>
<name>A0AAW1HI24_SAPOF</name>
<dbReference type="InterPro" id="IPR044656">
    <property type="entry name" value="HSP14.7/HSP23.5/HSP23.6-like"/>
</dbReference>
<gene>
    <name evidence="1" type="ORF">RND81_11G047000</name>
</gene>
<dbReference type="EMBL" id="JBDFQZ010000011">
    <property type="protein sequence ID" value="KAK9675999.1"/>
    <property type="molecule type" value="Genomic_DNA"/>
</dbReference>
<sequence>MTINLSQIRKTFFFFYIIFQNSYQMILLSPTGNEMKYHPYQVYPTRGPNGSYEARQVKNSGLYVRVDMPGVPPDGVKLVKYGETRTVTFSGKAPKYWSSDSSGRVYGGYVVLDRDPTEIKVDMEVKNGCMRLVFEGAEGTLHYLGGLKRAPNVEDRGEDDSVVYNDSHASSSLESSVSPTIAFSHINPYLIQGVEGVHENRLLKGSTDEIMYVRTDMPGLADNLFSVGLHTVNNKDDTVCYGGEGINEHPFDEDGRAYYTSITLYCGCCQIVGVHREIKHGVARVLIKSRKIKDLQQQQLQNRRCRGSNSSRRGN</sequence>
<protein>
    <submittedName>
        <fullName evidence="1">Uncharacterized protein</fullName>
    </submittedName>
</protein>
<reference evidence="1" key="1">
    <citation type="submission" date="2024-03" db="EMBL/GenBank/DDBJ databases">
        <title>WGS assembly of Saponaria officinalis var. Norfolk2.</title>
        <authorList>
            <person name="Jenkins J."/>
            <person name="Shu S."/>
            <person name="Grimwood J."/>
            <person name="Barry K."/>
            <person name="Goodstein D."/>
            <person name="Schmutz J."/>
            <person name="Leebens-Mack J."/>
            <person name="Osbourn A."/>
        </authorList>
    </citation>
    <scope>NUCLEOTIDE SEQUENCE [LARGE SCALE GENOMIC DNA]</scope>
    <source>
        <strain evidence="1">JIC</strain>
    </source>
</reference>
<dbReference type="PANTHER" id="PTHR46991">
    <property type="entry name" value="23.5 KDA HEAT SHOCK PROTEIN, MITOCHONDRIAL"/>
    <property type="match status" value="1"/>
</dbReference>
<evidence type="ECO:0000313" key="1">
    <source>
        <dbReference type="EMBL" id="KAK9675999.1"/>
    </source>
</evidence>
<proteinExistence type="predicted"/>
<accession>A0AAW1HI24</accession>
<dbReference type="AlphaFoldDB" id="A0AAW1HI24"/>
<comment type="caution">
    <text evidence="1">The sequence shown here is derived from an EMBL/GenBank/DDBJ whole genome shotgun (WGS) entry which is preliminary data.</text>
</comment>
<evidence type="ECO:0000313" key="2">
    <source>
        <dbReference type="Proteomes" id="UP001443914"/>
    </source>
</evidence>
<dbReference type="Proteomes" id="UP001443914">
    <property type="component" value="Unassembled WGS sequence"/>
</dbReference>